<name>A0A844FZT3_9BACT</name>
<keyword evidence="9 13" id="KW-0418">Kinase</keyword>
<evidence type="ECO:0000256" key="6">
    <source>
        <dbReference type="ARBA" id="ARBA00022490"/>
    </source>
</evidence>
<dbReference type="GO" id="GO:0004385">
    <property type="term" value="F:GMP kinase activity"/>
    <property type="evidence" value="ECO:0007669"/>
    <property type="project" value="UniProtKB-UniRule"/>
</dbReference>
<feature type="binding site" evidence="13">
    <location>
        <begin position="12"/>
        <end position="19"/>
    </location>
    <ligand>
        <name>ATP</name>
        <dbReference type="ChEBI" id="CHEBI:30616"/>
    </ligand>
</feature>
<reference evidence="15 16" key="1">
    <citation type="submission" date="2019-08" db="EMBL/GenBank/DDBJ databases">
        <title>In-depth cultivation of the pig gut microbiome towards novel bacterial diversity and tailored functional studies.</title>
        <authorList>
            <person name="Wylensek D."/>
            <person name="Hitch T.C.A."/>
            <person name="Clavel T."/>
        </authorList>
    </citation>
    <scope>NUCLEOTIDE SEQUENCE [LARGE SCALE GENOMIC DNA]</scope>
    <source>
        <strain evidence="15 16">BBE-744-WT-12</strain>
    </source>
</reference>
<evidence type="ECO:0000256" key="13">
    <source>
        <dbReference type="HAMAP-Rule" id="MF_00328"/>
    </source>
</evidence>
<dbReference type="EC" id="2.7.4.8" evidence="4 13"/>
<dbReference type="Gene3D" id="3.30.63.10">
    <property type="entry name" value="Guanylate Kinase phosphate binding domain"/>
    <property type="match status" value="1"/>
</dbReference>
<evidence type="ECO:0000256" key="8">
    <source>
        <dbReference type="ARBA" id="ARBA00022741"/>
    </source>
</evidence>
<accession>A0A844FZT3</accession>
<keyword evidence="6 13" id="KW-0963">Cytoplasm</keyword>
<dbReference type="RefSeq" id="WP_106053972.1">
    <property type="nucleotide sequence ID" value="NZ_CALXOB010000016.1"/>
</dbReference>
<comment type="function">
    <text evidence="1 13">Essential for recycling GMP and indirectly, cGMP.</text>
</comment>
<sequence>MNKLGTIIVLSGPSGVGKSTLVGRVREQMPELQFSISCTTRSPRTGEEHGVHYYFLSPEEFAERVERGEFVEYADVFAHRYGTLKKEVLDRVRSGSSVILDIDVQGALQIRKAAESDPELKRSTVFVFIGPPSVETLEKRLRGRATDSEEQIRLRLETARRELSFWKEYDYLVVNGDLDAAAADMTGLFRSFALRTAGMPEDLFR</sequence>
<dbReference type="PROSITE" id="PS00856">
    <property type="entry name" value="GUANYLATE_KINASE_1"/>
    <property type="match status" value="1"/>
</dbReference>
<dbReference type="GO" id="GO:0005829">
    <property type="term" value="C:cytosol"/>
    <property type="evidence" value="ECO:0007669"/>
    <property type="project" value="TreeGrafter"/>
</dbReference>
<comment type="catalytic activity">
    <reaction evidence="12 13">
        <text>GMP + ATP = GDP + ADP</text>
        <dbReference type="Rhea" id="RHEA:20780"/>
        <dbReference type="ChEBI" id="CHEBI:30616"/>
        <dbReference type="ChEBI" id="CHEBI:58115"/>
        <dbReference type="ChEBI" id="CHEBI:58189"/>
        <dbReference type="ChEBI" id="CHEBI:456216"/>
        <dbReference type="EC" id="2.7.4.8"/>
    </reaction>
</comment>
<dbReference type="NCBIfam" id="TIGR03263">
    <property type="entry name" value="guanyl_kin"/>
    <property type="match status" value="1"/>
</dbReference>
<dbReference type="AlphaFoldDB" id="A0A844FZT3"/>
<evidence type="ECO:0000256" key="7">
    <source>
        <dbReference type="ARBA" id="ARBA00022679"/>
    </source>
</evidence>
<dbReference type="FunFam" id="3.30.63.10:FF:000005">
    <property type="entry name" value="Guanylate kinase"/>
    <property type="match status" value="1"/>
</dbReference>
<evidence type="ECO:0000313" key="16">
    <source>
        <dbReference type="Proteomes" id="UP000435649"/>
    </source>
</evidence>
<dbReference type="SUPFAM" id="SSF52540">
    <property type="entry name" value="P-loop containing nucleoside triphosphate hydrolases"/>
    <property type="match status" value="1"/>
</dbReference>
<dbReference type="SMART" id="SM00072">
    <property type="entry name" value="GuKc"/>
    <property type="match status" value="1"/>
</dbReference>
<evidence type="ECO:0000256" key="3">
    <source>
        <dbReference type="ARBA" id="ARBA00005790"/>
    </source>
</evidence>
<dbReference type="EMBL" id="VUNS01000003">
    <property type="protein sequence ID" value="MST96222.1"/>
    <property type="molecule type" value="Genomic_DNA"/>
</dbReference>
<keyword evidence="7 13" id="KW-0808">Transferase</keyword>
<evidence type="ECO:0000256" key="10">
    <source>
        <dbReference type="ARBA" id="ARBA00022840"/>
    </source>
</evidence>
<keyword evidence="16" id="KW-1185">Reference proteome</keyword>
<keyword evidence="10 13" id="KW-0067">ATP-binding</keyword>
<protein>
    <recommendedName>
        <fullName evidence="5 13">Guanylate kinase</fullName>
        <ecNumber evidence="4 13">2.7.4.8</ecNumber>
    </recommendedName>
    <alternativeName>
        <fullName evidence="11 13">GMP kinase</fullName>
    </alternativeName>
</protein>
<feature type="domain" description="Guanylate kinase-like" evidence="14">
    <location>
        <begin position="5"/>
        <end position="190"/>
    </location>
</feature>
<dbReference type="GO" id="GO:0005524">
    <property type="term" value="F:ATP binding"/>
    <property type="evidence" value="ECO:0007669"/>
    <property type="project" value="UniProtKB-UniRule"/>
</dbReference>
<dbReference type="CDD" id="cd00071">
    <property type="entry name" value="GMPK"/>
    <property type="match status" value="1"/>
</dbReference>
<evidence type="ECO:0000256" key="2">
    <source>
        <dbReference type="ARBA" id="ARBA00004496"/>
    </source>
</evidence>
<keyword evidence="8 13" id="KW-0547">Nucleotide-binding</keyword>
<dbReference type="InterPro" id="IPR008144">
    <property type="entry name" value="Guanylate_kin-like_dom"/>
</dbReference>
<dbReference type="Pfam" id="PF00625">
    <property type="entry name" value="Guanylate_kin"/>
    <property type="match status" value="1"/>
</dbReference>
<evidence type="ECO:0000313" key="15">
    <source>
        <dbReference type="EMBL" id="MST96222.1"/>
    </source>
</evidence>
<dbReference type="Gene3D" id="3.40.50.300">
    <property type="entry name" value="P-loop containing nucleotide triphosphate hydrolases"/>
    <property type="match status" value="1"/>
</dbReference>
<dbReference type="PANTHER" id="PTHR23117">
    <property type="entry name" value="GUANYLATE KINASE-RELATED"/>
    <property type="match status" value="1"/>
</dbReference>
<evidence type="ECO:0000256" key="4">
    <source>
        <dbReference type="ARBA" id="ARBA00012961"/>
    </source>
</evidence>
<organism evidence="15 16">
    <name type="scientific">Victivallis lenta</name>
    <dbReference type="NCBI Taxonomy" id="2606640"/>
    <lineage>
        <taxon>Bacteria</taxon>
        <taxon>Pseudomonadati</taxon>
        <taxon>Lentisphaerota</taxon>
        <taxon>Lentisphaeria</taxon>
        <taxon>Victivallales</taxon>
        <taxon>Victivallaceae</taxon>
        <taxon>Victivallis</taxon>
    </lineage>
</organism>
<comment type="caution">
    <text evidence="15">The sequence shown here is derived from an EMBL/GenBank/DDBJ whole genome shotgun (WGS) entry which is preliminary data.</text>
</comment>
<dbReference type="Proteomes" id="UP000435649">
    <property type="component" value="Unassembled WGS sequence"/>
</dbReference>
<comment type="similarity">
    <text evidence="3 13">Belongs to the guanylate kinase family.</text>
</comment>
<evidence type="ECO:0000256" key="5">
    <source>
        <dbReference type="ARBA" id="ARBA00016296"/>
    </source>
</evidence>
<evidence type="ECO:0000259" key="14">
    <source>
        <dbReference type="PROSITE" id="PS50052"/>
    </source>
</evidence>
<dbReference type="InterPro" id="IPR008145">
    <property type="entry name" value="GK/Ca_channel_bsu"/>
</dbReference>
<dbReference type="InterPro" id="IPR017665">
    <property type="entry name" value="Guanylate_kinase"/>
</dbReference>
<dbReference type="PROSITE" id="PS50052">
    <property type="entry name" value="GUANYLATE_KINASE_2"/>
    <property type="match status" value="1"/>
</dbReference>
<comment type="subcellular location">
    <subcellularLocation>
        <location evidence="2 13">Cytoplasm</location>
    </subcellularLocation>
</comment>
<evidence type="ECO:0000256" key="11">
    <source>
        <dbReference type="ARBA" id="ARBA00030128"/>
    </source>
</evidence>
<dbReference type="HAMAP" id="MF_00328">
    <property type="entry name" value="Guanylate_kinase"/>
    <property type="match status" value="1"/>
</dbReference>
<evidence type="ECO:0000256" key="12">
    <source>
        <dbReference type="ARBA" id="ARBA00048594"/>
    </source>
</evidence>
<gene>
    <name evidence="13" type="primary">gmk</name>
    <name evidence="15" type="ORF">FYJ85_04070</name>
</gene>
<proteinExistence type="inferred from homology"/>
<evidence type="ECO:0000256" key="1">
    <source>
        <dbReference type="ARBA" id="ARBA00003531"/>
    </source>
</evidence>
<dbReference type="PANTHER" id="PTHR23117:SF13">
    <property type="entry name" value="GUANYLATE KINASE"/>
    <property type="match status" value="1"/>
</dbReference>
<dbReference type="InterPro" id="IPR020590">
    <property type="entry name" value="Guanylate_kinase_CS"/>
</dbReference>
<evidence type="ECO:0000256" key="9">
    <source>
        <dbReference type="ARBA" id="ARBA00022777"/>
    </source>
</evidence>
<dbReference type="InterPro" id="IPR027417">
    <property type="entry name" value="P-loop_NTPase"/>
</dbReference>